<dbReference type="SUPFAM" id="SSF57850">
    <property type="entry name" value="RING/U-box"/>
    <property type="match status" value="3"/>
</dbReference>
<dbReference type="CDD" id="cd22584">
    <property type="entry name" value="Rcat_RBR_unk"/>
    <property type="match status" value="1"/>
</dbReference>
<dbReference type="Proteomes" id="UP000193411">
    <property type="component" value="Unassembled WGS sequence"/>
</dbReference>
<dbReference type="Gene3D" id="3.30.40.10">
    <property type="entry name" value="Zinc/RING finger domain, C3HC4 (zinc finger)"/>
    <property type="match status" value="1"/>
</dbReference>
<evidence type="ECO:0000259" key="9">
    <source>
        <dbReference type="PROSITE" id="PS51873"/>
    </source>
</evidence>
<evidence type="ECO:0000313" key="10">
    <source>
        <dbReference type="EMBL" id="ORZ30456.1"/>
    </source>
</evidence>
<keyword evidence="5" id="KW-0677">Repeat</keyword>
<dbReference type="GO" id="GO:0061630">
    <property type="term" value="F:ubiquitin protein ligase activity"/>
    <property type="evidence" value="ECO:0007669"/>
    <property type="project" value="UniProtKB-EC"/>
</dbReference>
<evidence type="ECO:0000256" key="6">
    <source>
        <dbReference type="ARBA" id="ARBA00022771"/>
    </source>
</evidence>
<dbReference type="InterPro" id="IPR017907">
    <property type="entry name" value="Znf_RING_CS"/>
</dbReference>
<evidence type="ECO:0000256" key="3">
    <source>
        <dbReference type="ARBA" id="ARBA00022679"/>
    </source>
</evidence>
<dbReference type="InterPro" id="IPR013083">
    <property type="entry name" value="Znf_RING/FYVE/PHD"/>
</dbReference>
<evidence type="ECO:0000256" key="2">
    <source>
        <dbReference type="ARBA" id="ARBA00012251"/>
    </source>
</evidence>
<keyword evidence="8" id="KW-0862">Zinc</keyword>
<evidence type="ECO:0000256" key="5">
    <source>
        <dbReference type="ARBA" id="ARBA00022737"/>
    </source>
</evidence>
<dbReference type="EMBL" id="MCFL01000084">
    <property type="protein sequence ID" value="ORZ30456.1"/>
    <property type="molecule type" value="Genomic_DNA"/>
</dbReference>
<dbReference type="OrthoDB" id="9977870at2759"/>
<dbReference type="SMART" id="SM00647">
    <property type="entry name" value="IBR"/>
    <property type="match status" value="2"/>
</dbReference>
<keyword evidence="6" id="KW-0863">Zinc-finger</keyword>
<keyword evidence="11" id="KW-1185">Reference proteome</keyword>
<accession>A0A1Y2H789</accession>
<dbReference type="EC" id="2.3.2.31" evidence="2"/>
<dbReference type="PANTHER" id="PTHR11685">
    <property type="entry name" value="RBR FAMILY RING FINGER AND IBR DOMAIN-CONTAINING"/>
    <property type="match status" value="1"/>
</dbReference>
<sequence>MFPAKPGQCAICTDEIWVGGRATLPAKVDVGEAAVLFPECEHEYCATCLREWVKSTVHDRGLQFPTKCAQPECTSVLTADHLSQLAPDFVLDGATHDKYLERYLESEGKAVYCPQRGCGAFVVVDDPSATDNNGQRRGLNVLCHQCESIMCFRCRTLAHHPLTCNEFMALPEEERNPEDVAVLQIGRANLWKRCPGCQTLVERKDGCNFIKCACGEGFCYRCGKKYTHLERTAANQHGQPGCRCNLFDVPDELARELARNQAPVHVVAGHGAAAAAHAVGMQYNPYDRTADLEALLAEYAWPRHITGRRVMAHGADELLPADELRAEGRRVPPWLANYLNSTQCHYCHQRFATWGQLCNHLYTTRAHEVYMCCNRTFTHERGVVQHLQEKHGGDVGELTPFL</sequence>
<dbReference type="InterPro" id="IPR031127">
    <property type="entry name" value="E3_UB_ligase_RBR"/>
</dbReference>
<keyword evidence="7" id="KW-0833">Ubl conjugation pathway</keyword>
<dbReference type="Pfam" id="PF01485">
    <property type="entry name" value="IBR"/>
    <property type="match status" value="2"/>
</dbReference>
<organism evidence="10 11">
    <name type="scientific">Catenaria anguillulae PL171</name>
    <dbReference type="NCBI Taxonomy" id="765915"/>
    <lineage>
        <taxon>Eukaryota</taxon>
        <taxon>Fungi</taxon>
        <taxon>Fungi incertae sedis</taxon>
        <taxon>Blastocladiomycota</taxon>
        <taxon>Blastocladiomycetes</taxon>
        <taxon>Blastocladiales</taxon>
        <taxon>Catenariaceae</taxon>
        <taxon>Catenaria</taxon>
    </lineage>
</organism>
<protein>
    <recommendedName>
        <fullName evidence="2">RBR-type E3 ubiquitin transferase</fullName>
        <ecNumber evidence="2">2.3.2.31</ecNumber>
    </recommendedName>
</protein>
<comment type="caution">
    <text evidence="10">The sequence shown here is derived from an EMBL/GenBank/DDBJ whole genome shotgun (WGS) entry which is preliminary data.</text>
</comment>
<dbReference type="AlphaFoldDB" id="A0A1Y2H789"/>
<evidence type="ECO:0000256" key="8">
    <source>
        <dbReference type="ARBA" id="ARBA00022833"/>
    </source>
</evidence>
<evidence type="ECO:0000313" key="11">
    <source>
        <dbReference type="Proteomes" id="UP000193411"/>
    </source>
</evidence>
<comment type="catalytic activity">
    <reaction evidence="1">
        <text>[E2 ubiquitin-conjugating enzyme]-S-ubiquitinyl-L-cysteine + [acceptor protein]-L-lysine = [E2 ubiquitin-conjugating enzyme]-L-cysteine + [acceptor protein]-N(6)-ubiquitinyl-L-lysine.</text>
        <dbReference type="EC" id="2.3.2.31"/>
    </reaction>
</comment>
<feature type="domain" description="RING-type" evidence="9">
    <location>
        <begin position="5"/>
        <end position="248"/>
    </location>
</feature>
<dbReference type="GO" id="GO:0016567">
    <property type="term" value="P:protein ubiquitination"/>
    <property type="evidence" value="ECO:0007669"/>
    <property type="project" value="InterPro"/>
</dbReference>
<proteinExistence type="predicted"/>
<evidence type="ECO:0000256" key="1">
    <source>
        <dbReference type="ARBA" id="ARBA00001798"/>
    </source>
</evidence>
<dbReference type="InterPro" id="IPR002867">
    <property type="entry name" value="IBR_dom"/>
</dbReference>
<keyword evidence="3" id="KW-0808">Transferase</keyword>
<dbReference type="Gene3D" id="1.20.120.1750">
    <property type="match status" value="1"/>
</dbReference>
<reference evidence="10 11" key="1">
    <citation type="submission" date="2016-07" db="EMBL/GenBank/DDBJ databases">
        <title>Pervasive Adenine N6-methylation of Active Genes in Fungi.</title>
        <authorList>
            <consortium name="DOE Joint Genome Institute"/>
            <person name="Mondo S.J."/>
            <person name="Dannebaum R.O."/>
            <person name="Kuo R.C."/>
            <person name="Labutti K."/>
            <person name="Haridas S."/>
            <person name="Kuo A."/>
            <person name="Salamov A."/>
            <person name="Ahrendt S.R."/>
            <person name="Lipzen A."/>
            <person name="Sullivan W."/>
            <person name="Andreopoulos W.B."/>
            <person name="Clum A."/>
            <person name="Lindquist E."/>
            <person name="Daum C."/>
            <person name="Ramamoorthy G.K."/>
            <person name="Gryganskyi A."/>
            <person name="Culley D."/>
            <person name="Magnuson J.K."/>
            <person name="James T.Y."/>
            <person name="O'Malley M.A."/>
            <person name="Stajich J.E."/>
            <person name="Spatafora J.W."/>
            <person name="Visel A."/>
            <person name="Grigoriev I.V."/>
        </authorList>
    </citation>
    <scope>NUCLEOTIDE SEQUENCE [LARGE SCALE GENOMIC DNA]</scope>
    <source>
        <strain evidence="10 11">PL171</strain>
    </source>
</reference>
<evidence type="ECO:0000256" key="4">
    <source>
        <dbReference type="ARBA" id="ARBA00022723"/>
    </source>
</evidence>
<evidence type="ECO:0000256" key="7">
    <source>
        <dbReference type="ARBA" id="ARBA00022786"/>
    </source>
</evidence>
<name>A0A1Y2H789_9FUNG</name>
<gene>
    <name evidence="10" type="ORF">BCR44DRAFT_117819</name>
</gene>
<dbReference type="PROSITE" id="PS00518">
    <property type="entry name" value="ZF_RING_1"/>
    <property type="match status" value="1"/>
</dbReference>
<dbReference type="GO" id="GO:0008270">
    <property type="term" value="F:zinc ion binding"/>
    <property type="evidence" value="ECO:0007669"/>
    <property type="project" value="UniProtKB-KW"/>
</dbReference>
<keyword evidence="4" id="KW-0479">Metal-binding</keyword>
<dbReference type="STRING" id="765915.A0A1Y2H789"/>
<dbReference type="InterPro" id="IPR044066">
    <property type="entry name" value="TRIAD_supradom"/>
</dbReference>
<dbReference type="PROSITE" id="PS51873">
    <property type="entry name" value="TRIAD"/>
    <property type="match status" value="1"/>
</dbReference>